<reference evidence="2 3" key="1">
    <citation type="submission" date="2022-01" db="EMBL/GenBank/DDBJ databases">
        <title>Whole genome-based taxonomy of the Shewanellaceae.</title>
        <authorList>
            <person name="Martin-Rodriguez A.J."/>
        </authorList>
    </citation>
    <scope>NUCLEOTIDE SEQUENCE [LARGE SCALE GENOMIC DNA]</scope>
    <source>
        <strain evidence="2 3">JCM 17801</strain>
    </source>
</reference>
<comment type="caution">
    <text evidence="2">The sequence shown here is derived from an EMBL/GenBank/DDBJ whole genome shotgun (WGS) entry which is preliminary data.</text>
</comment>
<feature type="compositionally biased region" description="Polar residues" evidence="1">
    <location>
        <begin position="220"/>
        <end position="242"/>
    </location>
</feature>
<evidence type="ECO:0000313" key="2">
    <source>
        <dbReference type="EMBL" id="MCL1115857.1"/>
    </source>
</evidence>
<feature type="region of interest" description="Disordered" evidence="1">
    <location>
        <begin position="151"/>
        <end position="188"/>
    </location>
</feature>
<feature type="compositionally biased region" description="Basic and acidic residues" evidence="1">
    <location>
        <begin position="244"/>
        <end position="256"/>
    </location>
</feature>
<feature type="region of interest" description="Disordered" evidence="1">
    <location>
        <begin position="215"/>
        <end position="261"/>
    </location>
</feature>
<organism evidence="2 3">
    <name type="scientific">Shewanella aestuarii</name>
    <dbReference type="NCBI Taxonomy" id="1028752"/>
    <lineage>
        <taxon>Bacteria</taxon>
        <taxon>Pseudomonadati</taxon>
        <taxon>Pseudomonadota</taxon>
        <taxon>Gammaproteobacteria</taxon>
        <taxon>Alteromonadales</taxon>
        <taxon>Shewanellaceae</taxon>
        <taxon>Shewanella</taxon>
    </lineage>
</organism>
<name>A0ABT0KWL9_9GAMM</name>
<dbReference type="Proteomes" id="UP001203212">
    <property type="component" value="Unassembled WGS sequence"/>
</dbReference>
<dbReference type="RefSeq" id="WP_188839554.1">
    <property type="nucleotide sequence ID" value="NZ_BMOT01000001.1"/>
</dbReference>
<protein>
    <recommendedName>
        <fullName evidence="4">SrpA-related protein</fullName>
    </recommendedName>
</protein>
<evidence type="ECO:0000313" key="3">
    <source>
        <dbReference type="Proteomes" id="UP001203212"/>
    </source>
</evidence>
<proteinExistence type="predicted"/>
<accession>A0ABT0KWL9</accession>
<dbReference type="Pfam" id="PF12118">
    <property type="entry name" value="SprA-related"/>
    <property type="match status" value="1"/>
</dbReference>
<evidence type="ECO:0008006" key="4">
    <source>
        <dbReference type="Google" id="ProtNLM"/>
    </source>
</evidence>
<gene>
    <name evidence="2" type="ORF">L2689_01165</name>
</gene>
<keyword evidence="3" id="KW-1185">Reference proteome</keyword>
<feature type="compositionally biased region" description="Polar residues" evidence="1">
    <location>
        <begin position="151"/>
        <end position="182"/>
    </location>
</feature>
<dbReference type="InterPro" id="IPR021973">
    <property type="entry name" value="SprA-related"/>
</dbReference>
<sequence>MDIRQSSLTMNSLQPAATQSKQVSSLAANSAATMATSIAPSHSASLTSVTTNITKSAALTSPLVSSPSVANLSTVSTPATGSSVPKVTATSVAAVSTSSAAAVSPNQSNSFNLRTGPSQIGGFNPGQIANLSGEISGTTASFTALADASTAPTSTNNAINSGSNSLSDTTPVANPFESSSPSLDGANDAAAQERINPFEDTGLIDDATQQDALPPAMQESVKQTEPQKQQAVQAESNQTNEQSDAEKAAEHAEKQVKAQQQKQVQAEQQIISELSKRDIEVKTHEQAHKGIGGMFAQSPSFSYEKGPDGKRYAVDGEVQIDVGVIKGDPQATFNKMQKVYAAAMAPNQPSSADIRVAAEAVQKMNQAKAEMAEQRQEKIVPAEDIQYINELANIYKQANVEQNGFQESQLTPFALPDNNDAIPKVTFGVNNEADEVSNPASRFIEKMNQAVDTQSPQMPSATLAYLKNQQPESTNNLPTYDKSYQALAFSV</sequence>
<dbReference type="EMBL" id="JAKILK010000001">
    <property type="protein sequence ID" value="MCL1115857.1"/>
    <property type="molecule type" value="Genomic_DNA"/>
</dbReference>
<evidence type="ECO:0000256" key="1">
    <source>
        <dbReference type="SAM" id="MobiDB-lite"/>
    </source>
</evidence>
<feature type="region of interest" description="Disordered" evidence="1">
    <location>
        <begin position="1"/>
        <end position="20"/>
    </location>
</feature>